<protein>
    <submittedName>
        <fullName evidence="2">Uncharacterized protein</fullName>
    </submittedName>
</protein>
<keyword evidence="3" id="KW-1185">Reference proteome</keyword>
<sequence length="128" mass="13968">MQKDPQLGVKPRTFLLQGNSAANCSTIQLVALLLSTSATVAAFSLKWRELSEDAGSCRSTRPDPAKQFSPGQDGLHDAVCSRNGCRCHTWYFLLSQDQHAGQGADGRSWENHDPKRGTFMAIGMGIRC</sequence>
<name>A0ABV0T2H4_9TELE</name>
<evidence type="ECO:0000313" key="2">
    <source>
        <dbReference type="EMBL" id="MEQ2226984.1"/>
    </source>
</evidence>
<dbReference type="Proteomes" id="UP001482620">
    <property type="component" value="Unassembled WGS sequence"/>
</dbReference>
<evidence type="ECO:0000256" key="1">
    <source>
        <dbReference type="SAM" id="MobiDB-lite"/>
    </source>
</evidence>
<dbReference type="EMBL" id="JAHRIQ010017086">
    <property type="protein sequence ID" value="MEQ2226984.1"/>
    <property type="molecule type" value="Genomic_DNA"/>
</dbReference>
<evidence type="ECO:0000313" key="3">
    <source>
        <dbReference type="Proteomes" id="UP001482620"/>
    </source>
</evidence>
<organism evidence="2 3">
    <name type="scientific">Ilyodon furcidens</name>
    <name type="common">goldbreast splitfin</name>
    <dbReference type="NCBI Taxonomy" id="33524"/>
    <lineage>
        <taxon>Eukaryota</taxon>
        <taxon>Metazoa</taxon>
        <taxon>Chordata</taxon>
        <taxon>Craniata</taxon>
        <taxon>Vertebrata</taxon>
        <taxon>Euteleostomi</taxon>
        <taxon>Actinopterygii</taxon>
        <taxon>Neopterygii</taxon>
        <taxon>Teleostei</taxon>
        <taxon>Neoteleostei</taxon>
        <taxon>Acanthomorphata</taxon>
        <taxon>Ovalentaria</taxon>
        <taxon>Atherinomorphae</taxon>
        <taxon>Cyprinodontiformes</taxon>
        <taxon>Goodeidae</taxon>
        <taxon>Ilyodon</taxon>
    </lineage>
</organism>
<proteinExistence type="predicted"/>
<comment type="caution">
    <text evidence="2">The sequence shown here is derived from an EMBL/GenBank/DDBJ whole genome shotgun (WGS) entry which is preliminary data.</text>
</comment>
<feature type="region of interest" description="Disordered" evidence="1">
    <location>
        <begin position="54"/>
        <end position="73"/>
    </location>
</feature>
<reference evidence="2 3" key="1">
    <citation type="submission" date="2021-06" db="EMBL/GenBank/DDBJ databases">
        <authorList>
            <person name="Palmer J.M."/>
        </authorList>
    </citation>
    <scope>NUCLEOTIDE SEQUENCE [LARGE SCALE GENOMIC DNA]</scope>
    <source>
        <strain evidence="3">if_2019</strain>
        <tissue evidence="2">Muscle</tissue>
    </source>
</reference>
<gene>
    <name evidence="2" type="ORF">ILYODFUR_032978</name>
</gene>
<accession>A0ABV0T2H4</accession>